<protein>
    <submittedName>
        <fullName evidence="1">Uncharacterized protein</fullName>
    </submittedName>
</protein>
<dbReference type="Proteomes" id="UP000298663">
    <property type="component" value="Unassembled WGS sequence"/>
</dbReference>
<comment type="caution">
    <text evidence="1">The sequence shown here is derived from an EMBL/GenBank/DDBJ whole genome shotgun (WGS) entry which is preliminary data.</text>
</comment>
<organism evidence="1 2">
    <name type="scientific">Steinernema carpocapsae</name>
    <name type="common">Entomopathogenic nematode</name>
    <dbReference type="NCBI Taxonomy" id="34508"/>
    <lineage>
        <taxon>Eukaryota</taxon>
        <taxon>Metazoa</taxon>
        <taxon>Ecdysozoa</taxon>
        <taxon>Nematoda</taxon>
        <taxon>Chromadorea</taxon>
        <taxon>Rhabditida</taxon>
        <taxon>Tylenchina</taxon>
        <taxon>Panagrolaimomorpha</taxon>
        <taxon>Strongyloidoidea</taxon>
        <taxon>Steinernematidae</taxon>
        <taxon>Steinernema</taxon>
    </lineage>
</organism>
<sequence length="102" mass="11854">MTTLSLQFNLTYLRVITASPQNCLVQICVRREQDVLFVSLEDFLQLTGNLAKANENHKMMTHLKDCEYFDFECVIGLENDLSNYIDEVHRARAPFQKPVEDL</sequence>
<reference evidence="1 2" key="2">
    <citation type="journal article" date="2019" name="G3 (Bethesda)">
        <title>Hybrid Assembly of the Genome of the Entomopathogenic Nematode Steinernema carpocapsae Identifies the X-Chromosome.</title>
        <authorList>
            <person name="Serra L."/>
            <person name="Macchietto M."/>
            <person name="Macias-Munoz A."/>
            <person name="McGill C.J."/>
            <person name="Rodriguez I.M."/>
            <person name="Rodriguez B."/>
            <person name="Murad R."/>
            <person name="Mortazavi A."/>
        </authorList>
    </citation>
    <scope>NUCLEOTIDE SEQUENCE [LARGE SCALE GENOMIC DNA]</scope>
    <source>
        <strain evidence="1 2">ALL</strain>
    </source>
</reference>
<proteinExistence type="predicted"/>
<dbReference type="EMBL" id="AZBU02000009">
    <property type="protein sequence ID" value="TKR64607.1"/>
    <property type="molecule type" value="Genomic_DNA"/>
</dbReference>
<evidence type="ECO:0000313" key="2">
    <source>
        <dbReference type="Proteomes" id="UP000298663"/>
    </source>
</evidence>
<gene>
    <name evidence="1" type="ORF">L596_025108</name>
</gene>
<evidence type="ECO:0000313" key="1">
    <source>
        <dbReference type="EMBL" id="TKR64607.1"/>
    </source>
</evidence>
<name>A0A4U5M6U4_STECR</name>
<dbReference type="AlphaFoldDB" id="A0A4U5M6U4"/>
<reference evidence="1 2" key="1">
    <citation type="journal article" date="2015" name="Genome Biol.">
        <title>Comparative genomics of Steinernema reveals deeply conserved gene regulatory networks.</title>
        <authorList>
            <person name="Dillman A.R."/>
            <person name="Macchietto M."/>
            <person name="Porter C.F."/>
            <person name="Rogers A."/>
            <person name="Williams B."/>
            <person name="Antoshechkin I."/>
            <person name="Lee M.M."/>
            <person name="Goodwin Z."/>
            <person name="Lu X."/>
            <person name="Lewis E.E."/>
            <person name="Goodrich-Blair H."/>
            <person name="Stock S.P."/>
            <person name="Adams B.J."/>
            <person name="Sternberg P.W."/>
            <person name="Mortazavi A."/>
        </authorList>
    </citation>
    <scope>NUCLEOTIDE SEQUENCE [LARGE SCALE GENOMIC DNA]</scope>
    <source>
        <strain evidence="1 2">ALL</strain>
    </source>
</reference>
<keyword evidence="2" id="KW-1185">Reference proteome</keyword>
<accession>A0A4U5M6U4</accession>